<dbReference type="EMBL" id="LAZR01000448">
    <property type="protein sequence ID" value="KKN68486.1"/>
    <property type="molecule type" value="Genomic_DNA"/>
</dbReference>
<sequence length="84" mass="9626">MALKGEDGSASGQLERFIEYHDNYLLVEDAKNLRNIIFVARCEGQQETKRLTDAVEAVLNLKIDQVTHNYHEWHELRQAVKTGG</sequence>
<organism evidence="1">
    <name type="scientific">marine sediment metagenome</name>
    <dbReference type="NCBI Taxonomy" id="412755"/>
    <lineage>
        <taxon>unclassified sequences</taxon>
        <taxon>metagenomes</taxon>
        <taxon>ecological metagenomes</taxon>
    </lineage>
</organism>
<reference evidence="1" key="1">
    <citation type="journal article" date="2015" name="Nature">
        <title>Complex archaea that bridge the gap between prokaryotes and eukaryotes.</title>
        <authorList>
            <person name="Spang A."/>
            <person name="Saw J.H."/>
            <person name="Jorgensen S.L."/>
            <person name="Zaremba-Niedzwiedzka K."/>
            <person name="Martijn J."/>
            <person name="Lind A.E."/>
            <person name="van Eijk R."/>
            <person name="Schleper C."/>
            <person name="Guy L."/>
            <person name="Ettema T.J."/>
        </authorList>
    </citation>
    <scope>NUCLEOTIDE SEQUENCE</scope>
</reference>
<evidence type="ECO:0000313" key="1">
    <source>
        <dbReference type="EMBL" id="KKN68486.1"/>
    </source>
</evidence>
<gene>
    <name evidence="1" type="ORF">LCGC14_0451220</name>
</gene>
<proteinExistence type="predicted"/>
<name>A0A0F9V4N1_9ZZZZ</name>
<comment type="caution">
    <text evidence="1">The sequence shown here is derived from an EMBL/GenBank/DDBJ whole genome shotgun (WGS) entry which is preliminary data.</text>
</comment>
<dbReference type="AlphaFoldDB" id="A0A0F9V4N1"/>
<protein>
    <submittedName>
        <fullName evidence="1">Uncharacterized protein</fullName>
    </submittedName>
</protein>
<accession>A0A0F9V4N1</accession>